<keyword evidence="5 10" id="KW-0418">Kinase</keyword>
<keyword evidence="2" id="KW-0723">Serine/threonine-protein kinase</keyword>
<evidence type="ECO:0000256" key="5">
    <source>
        <dbReference type="ARBA" id="ARBA00022777"/>
    </source>
</evidence>
<feature type="region of interest" description="Disordered" evidence="7">
    <location>
        <begin position="271"/>
        <end position="292"/>
    </location>
</feature>
<keyword evidence="6" id="KW-0067">ATP-binding</keyword>
<dbReference type="InterPro" id="IPR011009">
    <property type="entry name" value="Kinase-like_dom_sf"/>
</dbReference>
<keyword evidence="8" id="KW-0472">Membrane</keyword>
<dbReference type="EC" id="2.7.11.1" evidence="1"/>
<evidence type="ECO:0000259" key="9">
    <source>
        <dbReference type="PROSITE" id="PS50011"/>
    </source>
</evidence>
<feature type="transmembrane region" description="Helical" evidence="8">
    <location>
        <begin position="300"/>
        <end position="320"/>
    </location>
</feature>
<dbReference type="AlphaFoldDB" id="A0A561TSN0"/>
<evidence type="ECO:0000256" key="6">
    <source>
        <dbReference type="ARBA" id="ARBA00022840"/>
    </source>
</evidence>
<evidence type="ECO:0000313" key="10">
    <source>
        <dbReference type="EMBL" id="TWF90112.1"/>
    </source>
</evidence>
<dbReference type="Pfam" id="PF00069">
    <property type="entry name" value="Pkinase"/>
    <property type="match status" value="1"/>
</dbReference>
<protein>
    <recommendedName>
        <fullName evidence="1">non-specific serine/threonine protein kinase</fullName>
        <ecNumber evidence="1">2.7.11.1</ecNumber>
    </recommendedName>
</protein>
<accession>A0A561TSN0</accession>
<proteinExistence type="predicted"/>
<dbReference type="SMART" id="SM00220">
    <property type="entry name" value="S_TKc"/>
    <property type="match status" value="1"/>
</dbReference>
<dbReference type="GO" id="GO:0005524">
    <property type="term" value="F:ATP binding"/>
    <property type="evidence" value="ECO:0007669"/>
    <property type="project" value="UniProtKB-KW"/>
</dbReference>
<evidence type="ECO:0000313" key="11">
    <source>
        <dbReference type="Proteomes" id="UP000317940"/>
    </source>
</evidence>
<dbReference type="PROSITE" id="PS50011">
    <property type="entry name" value="PROTEIN_KINASE_DOM"/>
    <property type="match status" value="1"/>
</dbReference>
<evidence type="ECO:0000256" key="4">
    <source>
        <dbReference type="ARBA" id="ARBA00022741"/>
    </source>
</evidence>
<comment type="caution">
    <text evidence="10">The sequence shown here is derived from an EMBL/GenBank/DDBJ whole genome shotgun (WGS) entry which is preliminary data.</text>
</comment>
<dbReference type="PANTHER" id="PTHR43289">
    <property type="entry name" value="MITOGEN-ACTIVATED PROTEIN KINASE KINASE KINASE 20-RELATED"/>
    <property type="match status" value="1"/>
</dbReference>
<dbReference type="EMBL" id="VIWT01000003">
    <property type="protein sequence ID" value="TWF90112.1"/>
    <property type="molecule type" value="Genomic_DNA"/>
</dbReference>
<evidence type="ECO:0000256" key="8">
    <source>
        <dbReference type="SAM" id="Phobius"/>
    </source>
</evidence>
<feature type="domain" description="Protein kinase" evidence="9">
    <location>
        <begin position="1"/>
        <end position="244"/>
    </location>
</feature>
<sequence>MGTVWRAEDVLLGRSVAVKTMRMWPGRSDEELATLLERTRREARSAARINHPNVVAVYDVVEDQGLPCVIMEYVPSRTLGELLREDEPLPVAQVSRIGRDLLAALRAAHAAGVLHRDVKPGNVLLGTDGRLVLTDFGIAVASGTTTLTRTGELIGSVDYLAPELVKGGEPSPASDLWALGAVLYEALEGRPPFRRGATFDTAYAITAEPLEPLTRGGDLVPLVEGLLAKDPEARTCAVGAERLLGTPGAKSGAKAAAERATERATAVLPRPAEPAATATVSAPEISAPTARPRRRVRRTLGWTAVAVAVSGATLAGLVLLPGATHRVSGAGPTTAASSAQVSPLAPSVLSGPSPVAKGYHLQAEPDLGLSVPVPDGWTRRSLTEVGETAGWAYVDPGKQISLRVGMVNRPATVPLQFLQEDEALSVTKGNFPGYQRLAIQDTSYREMAAATWDFTFQGHTGEYSAAAMAFGRSGTRYIVYLSAPSADWARNRSVFDNALAGLRLDR</sequence>
<dbReference type="CDD" id="cd14014">
    <property type="entry name" value="STKc_PknB_like"/>
    <property type="match status" value="1"/>
</dbReference>
<dbReference type="GO" id="GO:0004674">
    <property type="term" value="F:protein serine/threonine kinase activity"/>
    <property type="evidence" value="ECO:0007669"/>
    <property type="project" value="UniProtKB-KW"/>
</dbReference>
<dbReference type="Proteomes" id="UP000317940">
    <property type="component" value="Unassembled WGS sequence"/>
</dbReference>
<evidence type="ECO:0000256" key="2">
    <source>
        <dbReference type="ARBA" id="ARBA00022527"/>
    </source>
</evidence>
<keyword evidence="8" id="KW-1133">Transmembrane helix</keyword>
<dbReference type="PANTHER" id="PTHR43289:SF6">
    <property type="entry name" value="SERINE_THREONINE-PROTEIN KINASE NEKL-3"/>
    <property type="match status" value="1"/>
</dbReference>
<evidence type="ECO:0000256" key="1">
    <source>
        <dbReference type="ARBA" id="ARBA00012513"/>
    </source>
</evidence>
<dbReference type="PROSITE" id="PS00108">
    <property type="entry name" value="PROTEIN_KINASE_ST"/>
    <property type="match status" value="1"/>
</dbReference>
<dbReference type="InterPro" id="IPR008271">
    <property type="entry name" value="Ser/Thr_kinase_AS"/>
</dbReference>
<organism evidence="10 11">
    <name type="scientific">Kitasatospora viridis</name>
    <dbReference type="NCBI Taxonomy" id="281105"/>
    <lineage>
        <taxon>Bacteria</taxon>
        <taxon>Bacillati</taxon>
        <taxon>Actinomycetota</taxon>
        <taxon>Actinomycetes</taxon>
        <taxon>Kitasatosporales</taxon>
        <taxon>Streptomycetaceae</taxon>
        <taxon>Kitasatospora</taxon>
    </lineage>
</organism>
<keyword evidence="8" id="KW-0812">Transmembrane</keyword>
<evidence type="ECO:0000256" key="3">
    <source>
        <dbReference type="ARBA" id="ARBA00022679"/>
    </source>
</evidence>
<dbReference type="Gene3D" id="1.10.510.10">
    <property type="entry name" value="Transferase(Phosphotransferase) domain 1"/>
    <property type="match status" value="1"/>
</dbReference>
<keyword evidence="4" id="KW-0547">Nucleotide-binding</keyword>
<gene>
    <name evidence="10" type="ORF">FHX73_13156</name>
</gene>
<dbReference type="SUPFAM" id="SSF56112">
    <property type="entry name" value="Protein kinase-like (PK-like)"/>
    <property type="match status" value="1"/>
</dbReference>
<keyword evidence="11" id="KW-1185">Reference proteome</keyword>
<dbReference type="Gene3D" id="3.30.200.20">
    <property type="entry name" value="Phosphorylase Kinase, domain 1"/>
    <property type="match status" value="1"/>
</dbReference>
<evidence type="ECO:0000256" key="7">
    <source>
        <dbReference type="SAM" id="MobiDB-lite"/>
    </source>
</evidence>
<reference evidence="10 11" key="1">
    <citation type="submission" date="2019-06" db="EMBL/GenBank/DDBJ databases">
        <title>Sequencing the genomes of 1000 actinobacteria strains.</title>
        <authorList>
            <person name="Klenk H.-P."/>
        </authorList>
    </citation>
    <scope>NUCLEOTIDE SEQUENCE [LARGE SCALE GENOMIC DNA]</scope>
    <source>
        <strain evidence="10 11">DSM 44826</strain>
    </source>
</reference>
<keyword evidence="3" id="KW-0808">Transferase</keyword>
<dbReference type="InterPro" id="IPR000719">
    <property type="entry name" value="Prot_kinase_dom"/>
</dbReference>
<name>A0A561TSN0_9ACTN</name>